<reference evidence="1" key="1">
    <citation type="submission" date="2013-11" db="EMBL/GenBank/DDBJ databases">
        <title>The Genome Sequence of Phytophthora parasitica CJ02B3.</title>
        <authorList>
            <consortium name="The Broad Institute Genomics Platform"/>
            <person name="Russ C."/>
            <person name="Tyler B."/>
            <person name="Panabieres F."/>
            <person name="Shan W."/>
            <person name="Tripathy S."/>
            <person name="Grunwald N."/>
            <person name="Machado M."/>
            <person name="Johnson C.S."/>
            <person name="Arredondo F."/>
            <person name="Hong C."/>
            <person name="Coffey M."/>
            <person name="Young S.K."/>
            <person name="Zeng Q."/>
            <person name="Gargeya S."/>
            <person name="Fitzgerald M."/>
            <person name="Abouelleil A."/>
            <person name="Alvarado L."/>
            <person name="Chapman S.B."/>
            <person name="Gainer-Dewar J."/>
            <person name="Goldberg J."/>
            <person name="Griggs A."/>
            <person name="Gujja S."/>
            <person name="Hansen M."/>
            <person name="Howarth C."/>
            <person name="Imamovic A."/>
            <person name="Ireland A."/>
            <person name="Larimer J."/>
            <person name="McCowan C."/>
            <person name="Murphy C."/>
            <person name="Pearson M."/>
            <person name="Poon T.W."/>
            <person name="Priest M."/>
            <person name="Roberts A."/>
            <person name="Saif S."/>
            <person name="Shea T."/>
            <person name="Sykes S."/>
            <person name="Wortman J."/>
            <person name="Nusbaum C."/>
            <person name="Birren B."/>
        </authorList>
    </citation>
    <scope>NUCLEOTIDE SEQUENCE [LARGE SCALE GENOMIC DNA]</scope>
    <source>
        <strain evidence="1">CJ02B3</strain>
    </source>
</reference>
<dbReference type="VEuPathDB" id="FungiDB:PPTG_21788"/>
<organism evidence="2">
    <name type="scientific">Phytophthora nicotianae</name>
    <name type="common">Potato buckeye rot agent</name>
    <name type="synonym">Phytophthora parasitica</name>
    <dbReference type="NCBI Taxonomy" id="4792"/>
    <lineage>
        <taxon>Eukaryota</taxon>
        <taxon>Sar</taxon>
        <taxon>Stramenopiles</taxon>
        <taxon>Oomycota</taxon>
        <taxon>Peronosporomycetes</taxon>
        <taxon>Peronosporales</taxon>
        <taxon>Peronosporaceae</taxon>
        <taxon>Phytophthora</taxon>
    </lineage>
</organism>
<accession>W2HX65</accession>
<gene>
    <name evidence="1" type="ORF">L915_20027</name>
    <name evidence="2" type="ORF">L916_19903</name>
</gene>
<dbReference type="EMBL" id="KI676259">
    <property type="protein sequence ID" value="ETL26431.1"/>
    <property type="molecule type" value="Genomic_DNA"/>
</dbReference>
<evidence type="ECO:0000313" key="2">
    <source>
        <dbReference type="EMBL" id="ETL26431.1"/>
    </source>
</evidence>
<reference evidence="2" key="2">
    <citation type="submission" date="2013-11" db="EMBL/GenBank/DDBJ databases">
        <title>The Genome Sequence of Phytophthora parasitica CJ05E6.</title>
        <authorList>
            <consortium name="The Broad Institute Genomics Platform"/>
            <person name="Russ C."/>
            <person name="Tyler B."/>
            <person name="Panabieres F."/>
            <person name="Shan W."/>
            <person name="Tripathy S."/>
            <person name="Grunwald N."/>
            <person name="Machado M."/>
            <person name="Johnson C.S."/>
            <person name="Arredondo F."/>
            <person name="Hong C."/>
            <person name="Coffey M."/>
            <person name="Young S.K."/>
            <person name="Zeng Q."/>
            <person name="Gargeya S."/>
            <person name="Fitzgerald M."/>
            <person name="Abouelleil A."/>
            <person name="Alvarado L."/>
            <person name="Chapman S.B."/>
            <person name="Gainer-Dewar J."/>
            <person name="Goldberg J."/>
            <person name="Griggs A."/>
            <person name="Gujja S."/>
            <person name="Hansen M."/>
            <person name="Howarth C."/>
            <person name="Imamovic A."/>
            <person name="Ireland A."/>
            <person name="Larimer J."/>
            <person name="McCowan C."/>
            <person name="Murphy C."/>
            <person name="Pearson M."/>
            <person name="Poon T.W."/>
            <person name="Priest M."/>
            <person name="Roberts A."/>
            <person name="Saif S."/>
            <person name="Shea T."/>
            <person name="Sykes S."/>
            <person name="Wortman J."/>
            <person name="Nusbaum C."/>
            <person name="Birren B."/>
        </authorList>
    </citation>
    <scope>NUCLEOTIDE SEQUENCE [LARGE SCALE GENOMIC DNA]</scope>
    <source>
        <strain evidence="2">CJ05E6</strain>
    </source>
</reference>
<protein>
    <submittedName>
        <fullName evidence="2">Uncharacterized protein</fullName>
    </submittedName>
</protein>
<sequence length="95" mass="10767">MIENVHFCLVIRVHCRKVDPLALSVVSFSLNPSNYRMRLLDVEFVNKEQPFEHLLRILSSTDIYQSQGTTCHKVARQRLGSGAAVGQSRTVEDPI</sequence>
<dbReference type="EMBL" id="KI689457">
    <property type="protein sequence ID" value="ETK72988.1"/>
    <property type="molecule type" value="Genomic_DNA"/>
</dbReference>
<dbReference type="Proteomes" id="UP000053864">
    <property type="component" value="Unassembled WGS sequence"/>
</dbReference>
<name>W2HX65_PHYNI</name>
<dbReference type="Proteomes" id="UP000053236">
    <property type="component" value="Unassembled WGS sequence"/>
</dbReference>
<dbReference type="AlphaFoldDB" id="W2HX65"/>
<evidence type="ECO:0000313" key="1">
    <source>
        <dbReference type="EMBL" id="ETK72988.1"/>
    </source>
</evidence>
<proteinExistence type="predicted"/>